<evidence type="ECO:0000256" key="1">
    <source>
        <dbReference type="ARBA" id="ARBA00023015"/>
    </source>
</evidence>
<evidence type="ECO:0000256" key="3">
    <source>
        <dbReference type="ARBA" id="ARBA00023163"/>
    </source>
</evidence>
<dbReference type="Proteomes" id="UP000823633">
    <property type="component" value="Unassembled WGS sequence"/>
</dbReference>
<evidence type="ECO:0000259" key="4">
    <source>
        <dbReference type="PROSITE" id="PS50932"/>
    </source>
</evidence>
<dbReference type="SUPFAM" id="SSF47413">
    <property type="entry name" value="lambda repressor-like DNA-binding domains"/>
    <property type="match status" value="1"/>
</dbReference>
<dbReference type="Gene3D" id="3.40.50.2300">
    <property type="match status" value="2"/>
</dbReference>
<dbReference type="CDD" id="cd06279">
    <property type="entry name" value="PBP1_LacI-like"/>
    <property type="match status" value="1"/>
</dbReference>
<dbReference type="PANTHER" id="PTHR30146:SF138">
    <property type="entry name" value="TRANSCRIPTIONAL REGULATORY PROTEIN"/>
    <property type="match status" value="1"/>
</dbReference>
<evidence type="ECO:0000256" key="2">
    <source>
        <dbReference type="ARBA" id="ARBA00023125"/>
    </source>
</evidence>
<dbReference type="InterPro" id="IPR046335">
    <property type="entry name" value="LacI/GalR-like_sensor"/>
</dbReference>
<comment type="caution">
    <text evidence="5">The sequence shown here is derived from an EMBL/GenBank/DDBJ whole genome shotgun (WGS) entry which is preliminary data.</text>
</comment>
<reference evidence="5" key="1">
    <citation type="submission" date="2020-10" db="EMBL/GenBank/DDBJ databases">
        <authorList>
            <person name="Gilroy R."/>
        </authorList>
    </citation>
    <scope>NUCLEOTIDE SEQUENCE</scope>
    <source>
        <strain evidence="5">11167</strain>
    </source>
</reference>
<dbReference type="SMART" id="SM00354">
    <property type="entry name" value="HTH_LACI"/>
    <property type="match status" value="1"/>
</dbReference>
<dbReference type="Pfam" id="PF00356">
    <property type="entry name" value="LacI"/>
    <property type="match status" value="1"/>
</dbReference>
<dbReference type="InterPro" id="IPR028082">
    <property type="entry name" value="Peripla_BP_I"/>
</dbReference>
<name>A0A9D9E8V7_9SPIR</name>
<dbReference type="Gene3D" id="1.10.260.40">
    <property type="entry name" value="lambda repressor-like DNA-binding domains"/>
    <property type="match status" value="1"/>
</dbReference>
<evidence type="ECO:0000313" key="6">
    <source>
        <dbReference type="Proteomes" id="UP000823633"/>
    </source>
</evidence>
<sequence length="346" mass="37128">MHAGEKKRCTIADIAREAGVSKTSVSFAFNSPHRIGDETRKHILEVARRLKYVPDPSARNFSLGRTQTLGFLLPQAVDTCLANPYIVEVMKGLGQVCQEHGYMLTLIPPLNDSVYEAVKNATVDGLITLGYMVHGGVGSLVDVRAMPLVMIDGGEGGRHLSVNIDDMGAARLQLERVLSLGHRRISILSLPAPTLTPNVDDKGIVGRRLAGYREALEAYGLSLDDLRCLQGEATWQAGWDLASSLAEGGTTCIVTMSDVQALGIIDRLGDDGLSVPRDISLVGFDNINRGMASRPHLSTIDQPGFEKGQMAAMTMFDILDGKSVEKAPLVGYSFVDGGTLAPPKGE</sequence>
<dbReference type="InterPro" id="IPR010982">
    <property type="entry name" value="Lambda_DNA-bd_dom_sf"/>
</dbReference>
<reference evidence="5" key="2">
    <citation type="journal article" date="2021" name="PeerJ">
        <title>Extensive microbial diversity within the chicken gut microbiome revealed by metagenomics and culture.</title>
        <authorList>
            <person name="Gilroy R."/>
            <person name="Ravi A."/>
            <person name="Getino M."/>
            <person name="Pursley I."/>
            <person name="Horton D.L."/>
            <person name="Alikhan N.F."/>
            <person name="Baker D."/>
            <person name="Gharbi K."/>
            <person name="Hall N."/>
            <person name="Watson M."/>
            <person name="Adriaenssens E.M."/>
            <person name="Foster-Nyarko E."/>
            <person name="Jarju S."/>
            <person name="Secka A."/>
            <person name="Antonio M."/>
            <person name="Oren A."/>
            <person name="Chaudhuri R.R."/>
            <person name="La Ragione R."/>
            <person name="Hildebrand F."/>
            <person name="Pallen M.J."/>
        </authorList>
    </citation>
    <scope>NUCLEOTIDE SEQUENCE</scope>
    <source>
        <strain evidence="5">11167</strain>
    </source>
</reference>
<dbReference type="EMBL" id="JADIMU010000043">
    <property type="protein sequence ID" value="MBO8443442.1"/>
    <property type="molecule type" value="Genomic_DNA"/>
</dbReference>
<feature type="domain" description="HTH lacI-type" evidence="4">
    <location>
        <begin position="10"/>
        <end position="63"/>
    </location>
</feature>
<organism evidence="5 6">
    <name type="scientific">Candidatus Aphodenecus pullistercoris</name>
    <dbReference type="NCBI Taxonomy" id="2840669"/>
    <lineage>
        <taxon>Bacteria</taxon>
        <taxon>Pseudomonadati</taxon>
        <taxon>Spirochaetota</taxon>
        <taxon>Spirochaetia</taxon>
        <taxon>Spirochaetales</taxon>
        <taxon>Candidatus Aphodenecus</taxon>
    </lineage>
</organism>
<keyword evidence="1" id="KW-0805">Transcription regulation</keyword>
<keyword evidence="2 5" id="KW-0238">DNA-binding</keyword>
<gene>
    <name evidence="5" type="ORF">IAC42_06750</name>
</gene>
<dbReference type="Pfam" id="PF13377">
    <property type="entry name" value="Peripla_BP_3"/>
    <property type="match status" value="1"/>
</dbReference>
<evidence type="ECO:0000313" key="5">
    <source>
        <dbReference type="EMBL" id="MBO8443442.1"/>
    </source>
</evidence>
<dbReference type="GO" id="GO:0000976">
    <property type="term" value="F:transcription cis-regulatory region binding"/>
    <property type="evidence" value="ECO:0007669"/>
    <property type="project" value="TreeGrafter"/>
</dbReference>
<dbReference type="AlphaFoldDB" id="A0A9D9E8V7"/>
<accession>A0A9D9E8V7</accession>
<proteinExistence type="predicted"/>
<dbReference type="CDD" id="cd01392">
    <property type="entry name" value="HTH_LacI"/>
    <property type="match status" value="1"/>
</dbReference>
<dbReference type="GO" id="GO:0003700">
    <property type="term" value="F:DNA-binding transcription factor activity"/>
    <property type="evidence" value="ECO:0007669"/>
    <property type="project" value="TreeGrafter"/>
</dbReference>
<dbReference type="PROSITE" id="PS50932">
    <property type="entry name" value="HTH_LACI_2"/>
    <property type="match status" value="1"/>
</dbReference>
<protein>
    <submittedName>
        <fullName evidence="5">LacI family DNA-binding transcriptional regulator</fullName>
    </submittedName>
</protein>
<keyword evidence="3" id="KW-0804">Transcription</keyword>
<dbReference type="InterPro" id="IPR000843">
    <property type="entry name" value="HTH_LacI"/>
</dbReference>
<dbReference type="PANTHER" id="PTHR30146">
    <property type="entry name" value="LACI-RELATED TRANSCRIPTIONAL REPRESSOR"/>
    <property type="match status" value="1"/>
</dbReference>
<dbReference type="SUPFAM" id="SSF53822">
    <property type="entry name" value="Periplasmic binding protein-like I"/>
    <property type="match status" value="1"/>
</dbReference>